<name>A0A7J7IG54_9RHOD</name>
<protein>
    <submittedName>
        <fullName evidence="2">Uncharacterized protein</fullName>
    </submittedName>
</protein>
<dbReference type="Proteomes" id="UP000530660">
    <property type="component" value="Unassembled WGS sequence"/>
</dbReference>
<dbReference type="SUPFAM" id="SSF53474">
    <property type="entry name" value="alpha/beta-Hydrolases"/>
    <property type="match status" value="1"/>
</dbReference>
<reference evidence="2 3" key="1">
    <citation type="journal article" date="2020" name="J. Phycol.">
        <title>Comparative genome analysis reveals Cyanidiococcus gen. nov., a new extremophilic red algal genus sister to Cyanidioschyzon (Cyanidioschyzonaceae, Rhodophyta).</title>
        <authorList>
            <person name="Liu S.-L."/>
            <person name="Chiang Y.-R."/>
            <person name="Yoon H.S."/>
            <person name="Fu H.-Y."/>
        </authorList>
    </citation>
    <scope>NUCLEOTIDE SEQUENCE [LARGE SCALE GENOMIC DNA]</scope>
    <source>
        <strain evidence="2 3">THAL066</strain>
    </source>
</reference>
<dbReference type="AlphaFoldDB" id="A0A7J7IG54"/>
<dbReference type="EMBL" id="VWRR01000011">
    <property type="protein sequence ID" value="KAF6002085.1"/>
    <property type="molecule type" value="Genomic_DNA"/>
</dbReference>
<organism evidence="2 3">
    <name type="scientific">Cyanidiococcus yangmingshanensis</name>
    <dbReference type="NCBI Taxonomy" id="2690220"/>
    <lineage>
        <taxon>Eukaryota</taxon>
        <taxon>Rhodophyta</taxon>
        <taxon>Bangiophyceae</taxon>
        <taxon>Cyanidiales</taxon>
        <taxon>Cyanidiaceae</taxon>
        <taxon>Cyanidiococcus</taxon>
    </lineage>
</organism>
<accession>A0A7J7IG54</accession>
<dbReference type="InterPro" id="IPR029058">
    <property type="entry name" value="AB_hydrolase_fold"/>
</dbReference>
<sequence length="465" mass="52830">MAAATWRAAEFLLRLNFERYETRLCERYIYLEAAESHRAIGKVFVSTVDETFTEALPRDAPPAPVGRRRLLARVFEHPARSTEAHQGTGEPVRDTLGVVVLIHGLSPSGLWDKRIEAAARAIACLGFTAVVPDFVEFRECRMSLSTLDDIAWAVVAIARGFRQDSVSLFAACIAAGYTLCAVLRNGEHVRQHVRAVMCIGPYADVEEMVWCTMLSETADAYGRNAIFYNFLRFSSLLVEHGDADITSLGPEWLPQLLQALRLALEDSHFLRENTEMAQLPRFFQELHDEDRQRRGKRLGADGKLGEVGQSLVQELYEQLQHDKEFRKLHTMAMLSHPTVREIMKTSQAIEAVSSEAIDFLVALVHGERDDIVPCRESRRLYCAMLRNRRCKVRPLCEVTSLLTHGDRQRLNWWTDMPKIVRLVRVFSQFFAYAARPKAPTAQPLPAMNESTRHWRAGTSHPVRTK</sequence>
<keyword evidence="3" id="KW-1185">Reference proteome</keyword>
<gene>
    <name evidence="2" type="ORF">F1559_000082</name>
</gene>
<comment type="caution">
    <text evidence="2">The sequence shown here is derived from an EMBL/GenBank/DDBJ whole genome shotgun (WGS) entry which is preliminary data.</text>
</comment>
<evidence type="ECO:0000256" key="1">
    <source>
        <dbReference type="SAM" id="MobiDB-lite"/>
    </source>
</evidence>
<dbReference type="OrthoDB" id="1976at2759"/>
<proteinExistence type="predicted"/>
<evidence type="ECO:0000313" key="3">
    <source>
        <dbReference type="Proteomes" id="UP000530660"/>
    </source>
</evidence>
<feature type="region of interest" description="Disordered" evidence="1">
    <location>
        <begin position="440"/>
        <end position="465"/>
    </location>
</feature>
<dbReference type="Gene3D" id="3.40.50.1820">
    <property type="entry name" value="alpha/beta hydrolase"/>
    <property type="match status" value="1"/>
</dbReference>
<evidence type="ECO:0000313" key="2">
    <source>
        <dbReference type="EMBL" id="KAF6002085.1"/>
    </source>
</evidence>
<dbReference type="EMBL" id="VWRR01000011">
    <property type="protein sequence ID" value="KAF6002086.1"/>
    <property type="molecule type" value="Genomic_DNA"/>
</dbReference>